<proteinExistence type="inferred from homology"/>
<comment type="similarity">
    <text evidence="1">Belongs to the plant acyltransferase family.</text>
</comment>
<reference evidence="4" key="2">
    <citation type="journal article" date="2024" name="Plant">
        <title>Genomic evolution and insights into agronomic trait innovations of Sesamum species.</title>
        <authorList>
            <person name="Miao H."/>
            <person name="Wang L."/>
            <person name="Qu L."/>
            <person name="Liu H."/>
            <person name="Sun Y."/>
            <person name="Le M."/>
            <person name="Wang Q."/>
            <person name="Wei S."/>
            <person name="Zheng Y."/>
            <person name="Lin W."/>
            <person name="Duan Y."/>
            <person name="Cao H."/>
            <person name="Xiong S."/>
            <person name="Wang X."/>
            <person name="Wei L."/>
            <person name="Li C."/>
            <person name="Ma Q."/>
            <person name="Ju M."/>
            <person name="Zhao R."/>
            <person name="Li G."/>
            <person name="Mu C."/>
            <person name="Tian Q."/>
            <person name="Mei H."/>
            <person name="Zhang T."/>
            <person name="Gao T."/>
            <person name="Zhang H."/>
        </authorList>
    </citation>
    <scope>NUCLEOTIDE SEQUENCE</scope>
    <source>
        <strain evidence="4">3651</strain>
    </source>
</reference>
<dbReference type="Pfam" id="PF02458">
    <property type="entry name" value="Transferase"/>
    <property type="match status" value="1"/>
</dbReference>
<keyword evidence="2" id="KW-0808">Transferase</keyword>
<dbReference type="EMBL" id="JACGWO010000006">
    <property type="protein sequence ID" value="KAK4425079.1"/>
    <property type="molecule type" value="Genomic_DNA"/>
</dbReference>
<dbReference type="InterPro" id="IPR023213">
    <property type="entry name" value="CAT-like_dom_sf"/>
</dbReference>
<sequence length="361" mass="41299">MKVNIVSSKLIKPCKPTPSHLRTYNISLIDELNTPMHLIRILFYPYDNVVSGKHITSLEESLSQVLPLFYPLAGRYHKEQHYVDCNDEGAEFSIAEVDCQLHQLIGPEVKTEQLNHLLPLEIGEVDELTDPMLAVQLNKFQCGGLAMGICSSHRIIDSYSQALFLKAWANVATNRELVICPDFDSPSYFPSENLAPLYSGLPRTRNTSILTKRFVFDKTEIYQLRERLRPEWRNERPPSRVLVVSAVLTQAILHADREKHGKSRASIIRQAINVRERTIPPLSKYACGNWVLMSFLEFTPDESYGLARNFTGIVSKMREVNIQGIKDCERILSDREFARWVLVDSEFEADQKANRPDLKVI</sequence>
<dbReference type="PANTHER" id="PTHR31623:SF124">
    <property type="entry name" value="VINORINE SYNTHASE-RELATED"/>
    <property type="match status" value="1"/>
</dbReference>
<name>A0AAE1Y7F6_9LAMI</name>
<evidence type="ECO:0000313" key="5">
    <source>
        <dbReference type="Proteomes" id="UP001293254"/>
    </source>
</evidence>
<evidence type="ECO:0000256" key="3">
    <source>
        <dbReference type="ARBA" id="ARBA00023315"/>
    </source>
</evidence>
<dbReference type="Gene3D" id="3.30.559.10">
    <property type="entry name" value="Chloramphenicol acetyltransferase-like domain"/>
    <property type="match status" value="2"/>
</dbReference>
<protein>
    <submittedName>
        <fullName evidence="4">Salutaridinol 7-O-acetyltransferase</fullName>
    </submittedName>
</protein>
<comment type="caution">
    <text evidence="4">The sequence shown here is derived from an EMBL/GenBank/DDBJ whole genome shotgun (WGS) entry which is preliminary data.</text>
</comment>
<organism evidence="4 5">
    <name type="scientific">Sesamum alatum</name>
    <dbReference type="NCBI Taxonomy" id="300844"/>
    <lineage>
        <taxon>Eukaryota</taxon>
        <taxon>Viridiplantae</taxon>
        <taxon>Streptophyta</taxon>
        <taxon>Embryophyta</taxon>
        <taxon>Tracheophyta</taxon>
        <taxon>Spermatophyta</taxon>
        <taxon>Magnoliopsida</taxon>
        <taxon>eudicotyledons</taxon>
        <taxon>Gunneridae</taxon>
        <taxon>Pentapetalae</taxon>
        <taxon>asterids</taxon>
        <taxon>lamiids</taxon>
        <taxon>Lamiales</taxon>
        <taxon>Pedaliaceae</taxon>
        <taxon>Sesamum</taxon>
    </lineage>
</organism>
<dbReference type="AlphaFoldDB" id="A0AAE1Y7F6"/>
<evidence type="ECO:0000256" key="2">
    <source>
        <dbReference type="ARBA" id="ARBA00022679"/>
    </source>
</evidence>
<dbReference type="GO" id="GO:0016746">
    <property type="term" value="F:acyltransferase activity"/>
    <property type="evidence" value="ECO:0007669"/>
    <property type="project" value="UniProtKB-KW"/>
</dbReference>
<gene>
    <name evidence="4" type="ORF">Salat_1701700</name>
</gene>
<dbReference type="Proteomes" id="UP001293254">
    <property type="component" value="Unassembled WGS sequence"/>
</dbReference>
<reference evidence="4" key="1">
    <citation type="submission" date="2020-06" db="EMBL/GenBank/DDBJ databases">
        <authorList>
            <person name="Li T."/>
            <person name="Hu X."/>
            <person name="Zhang T."/>
            <person name="Song X."/>
            <person name="Zhang H."/>
            <person name="Dai N."/>
            <person name="Sheng W."/>
            <person name="Hou X."/>
            <person name="Wei L."/>
        </authorList>
    </citation>
    <scope>NUCLEOTIDE SEQUENCE</scope>
    <source>
        <strain evidence="4">3651</strain>
        <tissue evidence="4">Leaf</tissue>
    </source>
</reference>
<keyword evidence="3" id="KW-0012">Acyltransferase</keyword>
<evidence type="ECO:0000256" key="1">
    <source>
        <dbReference type="ARBA" id="ARBA00009861"/>
    </source>
</evidence>
<accession>A0AAE1Y7F6</accession>
<dbReference type="PANTHER" id="PTHR31623">
    <property type="entry name" value="F21J9.9"/>
    <property type="match status" value="1"/>
</dbReference>
<keyword evidence="5" id="KW-1185">Reference proteome</keyword>
<evidence type="ECO:0000313" key="4">
    <source>
        <dbReference type="EMBL" id="KAK4425079.1"/>
    </source>
</evidence>